<organism evidence="2 3">
    <name type="scientific">Colocasia esculenta</name>
    <name type="common">Wild taro</name>
    <name type="synonym">Arum esculentum</name>
    <dbReference type="NCBI Taxonomy" id="4460"/>
    <lineage>
        <taxon>Eukaryota</taxon>
        <taxon>Viridiplantae</taxon>
        <taxon>Streptophyta</taxon>
        <taxon>Embryophyta</taxon>
        <taxon>Tracheophyta</taxon>
        <taxon>Spermatophyta</taxon>
        <taxon>Magnoliopsida</taxon>
        <taxon>Liliopsida</taxon>
        <taxon>Araceae</taxon>
        <taxon>Aroideae</taxon>
        <taxon>Colocasieae</taxon>
        <taxon>Colocasia</taxon>
    </lineage>
</organism>
<comment type="caution">
    <text evidence="2">The sequence shown here is derived from an EMBL/GenBank/DDBJ whole genome shotgun (WGS) entry which is preliminary data.</text>
</comment>
<proteinExistence type="predicted"/>
<dbReference type="Proteomes" id="UP000652761">
    <property type="component" value="Unassembled WGS sequence"/>
</dbReference>
<feature type="region of interest" description="Disordered" evidence="1">
    <location>
        <begin position="40"/>
        <end position="78"/>
    </location>
</feature>
<accession>A0A843XT95</accession>
<protein>
    <submittedName>
        <fullName evidence="2">Uncharacterized protein</fullName>
    </submittedName>
</protein>
<gene>
    <name evidence="2" type="ORF">Taro_056202</name>
</gene>
<feature type="compositionally biased region" description="Polar residues" evidence="1">
    <location>
        <begin position="48"/>
        <end position="58"/>
    </location>
</feature>
<dbReference type="AlphaFoldDB" id="A0A843XT95"/>
<feature type="compositionally biased region" description="Basic and acidic residues" evidence="1">
    <location>
        <begin position="62"/>
        <end position="72"/>
    </location>
</feature>
<evidence type="ECO:0000256" key="1">
    <source>
        <dbReference type="SAM" id="MobiDB-lite"/>
    </source>
</evidence>
<keyword evidence="3" id="KW-1185">Reference proteome</keyword>
<reference evidence="2" key="1">
    <citation type="submission" date="2017-07" db="EMBL/GenBank/DDBJ databases">
        <title>Taro Niue Genome Assembly and Annotation.</title>
        <authorList>
            <person name="Atibalentja N."/>
            <person name="Keating K."/>
            <person name="Fields C.J."/>
        </authorList>
    </citation>
    <scope>NUCLEOTIDE SEQUENCE</scope>
    <source>
        <strain evidence="2">Niue_2</strain>
        <tissue evidence="2">Leaf</tissue>
    </source>
</reference>
<name>A0A843XT95_COLES</name>
<dbReference type="EMBL" id="NMUH01015180">
    <property type="protein sequence ID" value="MQM23139.1"/>
    <property type="molecule type" value="Genomic_DNA"/>
</dbReference>
<sequence length="162" mass="18423">MTMVDPPSWKSLRGWLCWVECVLELLKVIPEDPVARLGQQVDTRSKQVDTSPRFQKTQLPDWDSRSTLDQRQVDTSSVQVDTRPSFQQTSFAEMGQQVDTRSGQVDTLRLKVDTRPSFQQTSFAKIGQQVDTRSGQVDTLRLKVKIVNFSVHVAAWELGDLT</sequence>
<evidence type="ECO:0000313" key="3">
    <source>
        <dbReference type="Proteomes" id="UP000652761"/>
    </source>
</evidence>
<evidence type="ECO:0000313" key="2">
    <source>
        <dbReference type="EMBL" id="MQM23139.1"/>
    </source>
</evidence>